<dbReference type="InterPro" id="IPR045750">
    <property type="entry name" value="DUF6178"/>
</dbReference>
<proteinExistence type="predicted"/>
<dbReference type="AlphaFoldDB" id="A0A4P2VFU0"/>
<organism evidence="1 2">
    <name type="scientific">Fluviispira sanaruensis</name>
    <dbReference type="NCBI Taxonomy" id="2493639"/>
    <lineage>
        <taxon>Bacteria</taxon>
        <taxon>Pseudomonadati</taxon>
        <taxon>Bdellovibrionota</taxon>
        <taxon>Oligoflexia</taxon>
        <taxon>Silvanigrellales</taxon>
        <taxon>Silvanigrellaceae</taxon>
        <taxon>Fluviispira</taxon>
    </lineage>
</organism>
<dbReference type="KEGG" id="sbf:JCM31447_309400"/>
<protein>
    <submittedName>
        <fullName evidence="1">Uncharacterized protein</fullName>
    </submittedName>
</protein>
<reference evidence="1 2" key="1">
    <citation type="submission" date="2018-12" db="EMBL/GenBank/DDBJ databases">
        <title>Rubrispira sanarue gen. nov., sp., nov., a member of the order Silvanigrellales, isolated from a brackish lake in Hamamatsu Japan.</title>
        <authorList>
            <person name="Maejima Y."/>
            <person name="Iino T."/>
            <person name="Muraguchi Y."/>
            <person name="Fukuda K."/>
            <person name="Nojiri H."/>
            <person name="Ohkuma M."/>
            <person name="Moriuchi R."/>
            <person name="Dohra H."/>
            <person name="Kimbara K."/>
            <person name="Shintani M."/>
        </authorList>
    </citation>
    <scope>NUCLEOTIDE SEQUENCE [LARGE SCALE GENOMIC DNA]</scope>
    <source>
        <strain evidence="1 2">RF1110005</strain>
    </source>
</reference>
<evidence type="ECO:0000313" key="2">
    <source>
        <dbReference type="Proteomes" id="UP000291236"/>
    </source>
</evidence>
<name>A0A4P2VFU0_FLUSA</name>
<evidence type="ECO:0000313" key="1">
    <source>
        <dbReference type="EMBL" id="BBH51673.1"/>
    </source>
</evidence>
<dbReference type="OrthoDB" id="5479105at2"/>
<accession>A0A4P2VFU0</accession>
<sequence>MFMLRTPKYLSQESYEASSYRTLSSASEALHAIPWKPDAENPLAPALLNIDWLTAQPMLPFLTQVAPAHLLYRSIMSHGMGDSIEVIEWIRGAQLQKVLDFDLWEKSSALQTEDISYDKFMSWLRLWLQISPEFAVERLLELEEETIVLVFSKIFEIIPEGVTQVTEEMRENWWVTEDKKFFLRLRDENPETFEQIKPFVDALYKNNVRLAGSVFAHAAMLVRQESLEDGLRWKNARLADQGFVAQEQALKTLAPKSQKALKQIILDAQKLEEKRVEAFNKLKNPIVSLATESAIDPEAVDNITEFLSKLDCEEGVRYMQLALGEGTLKQLTGSENISPEYFYEDRDFINESTEKIIEKCQKLLVRSEFVYSRSVNKMNLLIEKVFAEITNNDPMKGSLLKERVAHISNILLSGVMHSISNDSLSRSLGIVKGLLNIALEVCLLNPIDYNIKLHEEKSELEKGVECFNLVGPEFLFQVGWNLLLNIAKETAQTLCDFDINDPMVRNHLKTIRRITLSDASFIEVSLTKLVENQRHSDVSVWLSSVESQLSPEIFFIIESLLNRVPMYPNILSIDKQSDTLKFTRTVKPFETLDDIEKVKLFLKNFTRNLARE</sequence>
<dbReference type="Pfam" id="PF19676">
    <property type="entry name" value="DUF6178"/>
    <property type="match status" value="1"/>
</dbReference>
<dbReference type="Proteomes" id="UP000291236">
    <property type="component" value="Chromosome"/>
</dbReference>
<keyword evidence="2" id="KW-1185">Reference proteome</keyword>
<dbReference type="EMBL" id="AP019368">
    <property type="protein sequence ID" value="BBH51673.1"/>
    <property type="molecule type" value="Genomic_DNA"/>
</dbReference>
<dbReference type="RefSeq" id="WP_130605443.1">
    <property type="nucleotide sequence ID" value="NZ_AP019368.1"/>
</dbReference>
<gene>
    <name evidence="1" type="ORF">JCM31447_309400</name>
</gene>